<keyword evidence="4 8" id="KW-1133">Transmembrane helix</keyword>
<dbReference type="PANTHER" id="PTHR43791">
    <property type="entry name" value="PERMEASE-RELATED"/>
    <property type="match status" value="1"/>
</dbReference>
<name>A0A2N3NL62_9PEZI</name>
<keyword evidence="5 8" id="KW-0472">Membrane</keyword>
<dbReference type="InterPro" id="IPR036259">
    <property type="entry name" value="MFS_trans_sf"/>
</dbReference>
<evidence type="ECO:0000313" key="11">
    <source>
        <dbReference type="Proteomes" id="UP000233524"/>
    </source>
</evidence>
<dbReference type="InterPro" id="IPR020846">
    <property type="entry name" value="MFS_dom"/>
</dbReference>
<feature type="domain" description="Major facilitator superfamily (MFS) profile" evidence="9">
    <location>
        <begin position="107"/>
        <end position="519"/>
    </location>
</feature>
<feature type="transmembrane region" description="Helical" evidence="8">
    <location>
        <begin position="336"/>
        <end position="366"/>
    </location>
</feature>
<keyword evidence="11" id="KW-1185">Reference proteome</keyword>
<reference evidence="10 11" key="1">
    <citation type="journal article" date="2017" name="G3 (Bethesda)">
        <title>First Draft Genome Sequence of the Pathogenic Fungus Lomentospora prolificans (Formerly Scedosporium prolificans).</title>
        <authorList>
            <person name="Luo R."/>
            <person name="Zimin A."/>
            <person name="Workman R."/>
            <person name="Fan Y."/>
            <person name="Pertea G."/>
            <person name="Grossman N."/>
            <person name="Wear M.P."/>
            <person name="Jia B."/>
            <person name="Miller H."/>
            <person name="Casadevall A."/>
            <person name="Timp W."/>
            <person name="Zhang S.X."/>
            <person name="Salzberg S.L."/>
        </authorList>
    </citation>
    <scope>NUCLEOTIDE SEQUENCE [LARGE SCALE GENOMIC DNA]</scope>
    <source>
        <strain evidence="10 11">JHH-5317</strain>
    </source>
</reference>
<dbReference type="Gene3D" id="1.20.1250.20">
    <property type="entry name" value="MFS general substrate transporter like domains"/>
    <property type="match status" value="2"/>
</dbReference>
<evidence type="ECO:0000256" key="8">
    <source>
        <dbReference type="SAM" id="Phobius"/>
    </source>
</evidence>
<feature type="transmembrane region" description="Helical" evidence="8">
    <location>
        <begin position="372"/>
        <end position="393"/>
    </location>
</feature>
<feature type="transmembrane region" description="Helical" evidence="8">
    <location>
        <begin position="105"/>
        <end position="125"/>
    </location>
</feature>
<dbReference type="GO" id="GO:0016020">
    <property type="term" value="C:membrane"/>
    <property type="evidence" value="ECO:0007669"/>
    <property type="project" value="UniProtKB-SubCell"/>
</dbReference>
<dbReference type="FunCoup" id="A0A2N3NL62">
    <property type="interactions" value="147"/>
</dbReference>
<feature type="transmembrane region" description="Helical" evidence="8">
    <location>
        <begin position="175"/>
        <end position="192"/>
    </location>
</feature>
<feature type="transmembrane region" description="Helical" evidence="8">
    <location>
        <begin position="493"/>
        <end position="514"/>
    </location>
</feature>
<dbReference type="PANTHER" id="PTHR43791:SF74">
    <property type="entry name" value="TRANSPORTER, PUTATIVE (AFU_ORTHOLOGUE AFUA_1G17530)-RELATED"/>
    <property type="match status" value="1"/>
</dbReference>
<comment type="caution">
    <text evidence="10">The sequence shown here is derived from an EMBL/GenBank/DDBJ whole genome shotgun (WGS) entry which is preliminary data.</text>
</comment>
<evidence type="ECO:0000313" key="10">
    <source>
        <dbReference type="EMBL" id="PKS13180.1"/>
    </source>
</evidence>
<dbReference type="SUPFAM" id="SSF103473">
    <property type="entry name" value="MFS general substrate transporter"/>
    <property type="match status" value="1"/>
</dbReference>
<evidence type="ECO:0000256" key="7">
    <source>
        <dbReference type="SAM" id="MobiDB-lite"/>
    </source>
</evidence>
<feature type="region of interest" description="Disordered" evidence="7">
    <location>
        <begin position="55"/>
        <end position="74"/>
    </location>
</feature>
<comment type="subcellular location">
    <subcellularLocation>
        <location evidence="1">Membrane</location>
        <topology evidence="1">Multi-pass membrane protein</topology>
    </subcellularLocation>
</comment>
<keyword evidence="2" id="KW-0813">Transport</keyword>
<dbReference type="PROSITE" id="PS50850">
    <property type="entry name" value="MFS"/>
    <property type="match status" value="1"/>
</dbReference>
<feature type="transmembrane region" description="Helical" evidence="8">
    <location>
        <begin position="461"/>
        <end position="481"/>
    </location>
</feature>
<evidence type="ECO:0000256" key="6">
    <source>
        <dbReference type="ARBA" id="ARBA00037968"/>
    </source>
</evidence>
<dbReference type="EMBL" id="NLAX01000002">
    <property type="protein sequence ID" value="PKS13180.1"/>
    <property type="molecule type" value="Genomic_DNA"/>
</dbReference>
<evidence type="ECO:0000256" key="1">
    <source>
        <dbReference type="ARBA" id="ARBA00004141"/>
    </source>
</evidence>
<evidence type="ECO:0000256" key="4">
    <source>
        <dbReference type="ARBA" id="ARBA00022989"/>
    </source>
</evidence>
<organism evidence="10 11">
    <name type="scientific">Lomentospora prolificans</name>
    <dbReference type="NCBI Taxonomy" id="41688"/>
    <lineage>
        <taxon>Eukaryota</taxon>
        <taxon>Fungi</taxon>
        <taxon>Dikarya</taxon>
        <taxon>Ascomycota</taxon>
        <taxon>Pezizomycotina</taxon>
        <taxon>Sordariomycetes</taxon>
        <taxon>Hypocreomycetidae</taxon>
        <taxon>Microascales</taxon>
        <taxon>Microascaceae</taxon>
        <taxon>Lomentospora</taxon>
    </lineage>
</organism>
<evidence type="ECO:0000259" key="9">
    <source>
        <dbReference type="PROSITE" id="PS50850"/>
    </source>
</evidence>
<dbReference type="Proteomes" id="UP000233524">
    <property type="component" value="Unassembled WGS sequence"/>
</dbReference>
<dbReference type="VEuPathDB" id="FungiDB:jhhlp_000524"/>
<sequence length="549" mass="61448">MVAFSTISGAHWGKPQSSPPKPKTFPRNFPNIFERLWSNIICARDPYRPNTVITERRATMSPRNSQESQNEAKPKEAVLEEVASNHEGLVIDEATHKRIVRKIDWYLMPILCFTYAIQYYDKAVISHAAVFGLRDDLDLQSGLRYSWVGLIFYFGHMVGMYPCSLLAQRFRPKRVCSLLTVVWGVIVLLTPTCKSFGGLLANRFFLGLVESGVSPIFMLVVGLWYTQKEQSFRSSIWYSCSGGSMLISPLISYGLAHISRGALNPWQYMFLVAGAITFLWGIALLWIFPDTPQNAKGWTEEERAILLERIKRDNVGGEHPHFKLYQAFEALRDYQFWALFVMALLSTTGAATMTIFSSVVFAGMGFDAYTSLLLNLPTGVMAFICILGSGWLGGTKVGRLNTLALSCLPVILGCCLLWQLPNTMRGGRIVGLYLINFFSSAWIQCIALGTSNVAGYSKKGAYAAGVWIGYCVGNIMGPLLFDAKFAPRYNESFTGILVCFAALSVISLGLRVVLSRRNKGRDEKYGVPQFQHGLEDMTDRENKSFRWVI</sequence>
<dbReference type="Pfam" id="PF07690">
    <property type="entry name" value="MFS_1"/>
    <property type="match status" value="1"/>
</dbReference>
<feature type="transmembrane region" description="Helical" evidence="8">
    <location>
        <begin position="204"/>
        <end position="224"/>
    </location>
</feature>
<dbReference type="AlphaFoldDB" id="A0A2N3NL62"/>
<dbReference type="OrthoDB" id="6730379at2759"/>
<proteinExistence type="inferred from homology"/>
<dbReference type="FunFam" id="1.20.1250.20:FF:000064">
    <property type="entry name" value="MFS allantoate transporter"/>
    <property type="match status" value="1"/>
</dbReference>
<comment type="similarity">
    <text evidence="6">Belongs to the major facilitator superfamily. Allantoate permease family.</text>
</comment>
<gene>
    <name evidence="10" type="ORF">jhhlp_000524</name>
</gene>
<keyword evidence="3 8" id="KW-0812">Transmembrane</keyword>
<evidence type="ECO:0000256" key="3">
    <source>
        <dbReference type="ARBA" id="ARBA00022692"/>
    </source>
</evidence>
<evidence type="ECO:0000256" key="5">
    <source>
        <dbReference type="ARBA" id="ARBA00023136"/>
    </source>
</evidence>
<feature type="transmembrane region" description="Helical" evidence="8">
    <location>
        <begin position="145"/>
        <end position="163"/>
    </location>
</feature>
<dbReference type="InterPro" id="IPR011701">
    <property type="entry name" value="MFS"/>
</dbReference>
<feature type="region of interest" description="Disordered" evidence="7">
    <location>
        <begin position="1"/>
        <end position="25"/>
    </location>
</feature>
<evidence type="ECO:0000256" key="2">
    <source>
        <dbReference type="ARBA" id="ARBA00022448"/>
    </source>
</evidence>
<dbReference type="GO" id="GO:0022857">
    <property type="term" value="F:transmembrane transporter activity"/>
    <property type="evidence" value="ECO:0007669"/>
    <property type="project" value="InterPro"/>
</dbReference>
<dbReference type="InParanoid" id="A0A2N3NL62"/>
<feature type="transmembrane region" description="Helical" evidence="8">
    <location>
        <begin position="236"/>
        <end position="256"/>
    </location>
</feature>
<feature type="transmembrane region" description="Helical" evidence="8">
    <location>
        <begin position="400"/>
        <end position="420"/>
    </location>
</feature>
<feature type="transmembrane region" description="Helical" evidence="8">
    <location>
        <begin position="432"/>
        <end position="449"/>
    </location>
</feature>
<protein>
    <recommendedName>
        <fullName evidence="9">Major facilitator superfamily (MFS) profile domain-containing protein</fullName>
    </recommendedName>
</protein>
<feature type="transmembrane region" description="Helical" evidence="8">
    <location>
        <begin position="268"/>
        <end position="288"/>
    </location>
</feature>
<accession>A0A2N3NL62</accession>